<protein>
    <submittedName>
        <fullName evidence="9">Agouti signaling protein, nonagouti homolog (mouse) 2b</fullName>
    </submittedName>
</protein>
<dbReference type="GO" id="GO:0033555">
    <property type="term" value="P:multicellular organismal response to stress"/>
    <property type="evidence" value="ECO:0007669"/>
    <property type="project" value="Ensembl"/>
</dbReference>
<evidence type="ECO:0000313" key="10">
    <source>
        <dbReference type="Proteomes" id="UP000261640"/>
    </source>
</evidence>
<feature type="disulfide bond" evidence="6">
    <location>
        <begin position="95"/>
        <end position="102"/>
    </location>
</feature>
<dbReference type="GO" id="GO:0007218">
    <property type="term" value="P:neuropeptide signaling pathway"/>
    <property type="evidence" value="ECO:0007669"/>
    <property type="project" value="TreeGrafter"/>
</dbReference>
<feature type="signal peptide" evidence="7">
    <location>
        <begin position="1"/>
        <end position="21"/>
    </location>
</feature>
<feature type="chain" id="PRO_5018577742" evidence="7">
    <location>
        <begin position="22"/>
        <end position="115"/>
    </location>
</feature>
<accession>A0A3Q3KSF3</accession>
<dbReference type="OrthoDB" id="8717782at2759"/>
<dbReference type="GeneTree" id="ENSGT00730000112562"/>
<dbReference type="GO" id="GO:0051463">
    <property type="term" value="P:negative regulation of cortisol secretion"/>
    <property type="evidence" value="ECO:0007669"/>
    <property type="project" value="Ensembl"/>
</dbReference>
<evidence type="ECO:0000259" key="8">
    <source>
        <dbReference type="PROSITE" id="PS51150"/>
    </source>
</evidence>
<dbReference type="GeneID" id="113134755"/>
<dbReference type="GO" id="GO:0009755">
    <property type="term" value="P:hormone-mediated signaling pathway"/>
    <property type="evidence" value="ECO:0007669"/>
    <property type="project" value="InterPro"/>
</dbReference>
<reference evidence="9" key="1">
    <citation type="submission" date="2025-08" db="UniProtKB">
        <authorList>
            <consortium name="Ensembl"/>
        </authorList>
    </citation>
    <scope>IDENTIFICATION</scope>
</reference>
<dbReference type="SMART" id="SM00792">
    <property type="entry name" value="Agouti"/>
    <property type="match status" value="1"/>
</dbReference>
<dbReference type="STRING" id="205130.ENSMAMP00000004387"/>
<reference evidence="9" key="2">
    <citation type="submission" date="2025-09" db="UniProtKB">
        <authorList>
            <consortium name="Ensembl"/>
        </authorList>
    </citation>
    <scope>IDENTIFICATION</scope>
</reference>
<dbReference type="RefSeq" id="XP_026170043.1">
    <property type="nucleotide sequence ID" value="XM_026314258.1"/>
</dbReference>
<dbReference type="SUPFAM" id="SSF57055">
    <property type="entry name" value="Agouti-related protein"/>
    <property type="match status" value="1"/>
</dbReference>
<dbReference type="GO" id="GO:0070996">
    <property type="term" value="F:type 1 melanocortin receptor binding"/>
    <property type="evidence" value="ECO:0007669"/>
    <property type="project" value="Ensembl"/>
</dbReference>
<feature type="domain" description="Agouti" evidence="8">
    <location>
        <begin position="73"/>
        <end position="111"/>
    </location>
</feature>
<evidence type="ECO:0000256" key="6">
    <source>
        <dbReference type="PROSITE-ProRule" id="PRU00494"/>
    </source>
</evidence>
<evidence type="ECO:0000256" key="1">
    <source>
        <dbReference type="ARBA" id="ARBA00004613"/>
    </source>
</evidence>
<dbReference type="Proteomes" id="UP000261640">
    <property type="component" value="Unplaced"/>
</dbReference>
<comment type="subcellular location">
    <subcellularLocation>
        <location evidence="1">Secreted</location>
    </subcellularLocation>
</comment>
<dbReference type="PANTHER" id="PTHR16551">
    <property type="entry name" value="AGOUTI RELATED"/>
    <property type="match status" value="1"/>
</dbReference>
<dbReference type="GO" id="GO:0005184">
    <property type="term" value="F:neuropeptide hormone activity"/>
    <property type="evidence" value="ECO:0007669"/>
    <property type="project" value="TreeGrafter"/>
</dbReference>
<proteinExistence type="predicted"/>
<dbReference type="InParanoid" id="A0A3Q3KSF3"/>
<sequence length="115" mass="13317">MRKISGKHLCFLLLLLSLSWAENVKRNVGDNDTDIGWSRVKTRQLFSKQKISPPQESNIPKRKSSHISSARRCSRVTESCFSHLPCCDPCTSCRCRLFNTICHCWRMNTRCLKKT</sequence>
<comment type="caution">
    <text evidence="6">Lacks conserved residue(s) required for the propagation of feature annotation.</text>
</comment>
<dbReference type="PROSITE" id="PS51150">
    <property type="entry name" value="AGOUTI_2"/>
    <property type="match status" value="1"/>
</dbReference>
<dbReference type="PANTHER" id="PTHR16551:SF5">
    <property type="entry name" value="AGOUTI-RELATED PEPTIDE 2"/>
    <property type="match status" value="1"/>
</dbReference>
<name>A0A3Q3KSF3_9TELE</name>
<dbReference type="Ensembl" id="ENSMAMT00000004494.2">
    <property type="protein sequence ID" value="ENSMAMP00000004387.1"/>
    <property type="gene ID" value="ENSMAMG00000002971.2"/>
</dbReference>
<keyword evidence="4" id="KW-0960">Knottin</keyword>
<feature type="disulfide bond" evidence="6">
    <location>
        <begin position="86"/>
        <end position="104"/>
    </location>
</feature>
<dbReference type="InterPro" id="IPR027300">
    <property type="entry name" value="Agouti_dom"/>
</dbReference>
<dbReference type="CTD" id="796595"/>
<evidence type="ECO:0000256" key="3">
    <source>
        <dbReference type="ARBA" id="ARBA00022729"/>
    </source>
</evidence>
<evidence type="ECO:0000256" key="4">
    <source>
        <dbReference type="ARBA" id="ARBA00022854"/>
    </source>
</evidence>
<dbReference type="FunCoup" id="A0A3Q3KSF3">
    <property type="interactions" value="31"/>
</dbReference>
<dbReference type="InterPro" id="IPR007733">
    <property type="entry name" value="Agouti"/>
</dbReference>
<dbReference type="AlphaFoldDB" id="A0A3Q3KSF3"/>
<dbReference type="Gene3D" id="4.10.760.10">
    <property type="entry name" value="Agouti domain"/>
    <property type="match status" value="1"/>
</dbReference>
<keyword evidence="5 6" id="KW-1015">Disulfide bond</keyword>
<evidence type="ECO:0000256" key="5">
    <source>
        <dbReference type="ARBA" id="ARBA00023157"/>
    </source>
</evidence>
<keyword evidence="2" id="KW-0964">Secreted</keyword>
<keyword evidence="3 7" id="KW-0732">Signal</keyword>
<organism evidence="9 10">
    <name type="scientific">Mastacembelus armatus</name>
    <name type="common">zig-zag eel</name>
    <dbReference type="NCBI Taxonomy" id="205130"/>
    <lineage>
        <taxon>Eukaryota</taxon>
        <taxon>Metazoa</taxon>
        <taxon>Chordata</taxon>
        <taxon>Craniata</taxon>
        <taxon>Vertebrata</taxon>
        <taxon>Euteleostomi</taxon>
        <taxon>Actinopterygii</taxon>
        <taxon>Neopterygii</taxon>
        <taxon>Teleostei</taxon>
        <taxon>Neoteleostei</taxon>
        <taxon>Acanthomorphata</taxon>
        <taxon>Anabantaria</taxon>
        <taxon>Synbranchiformes</taxon>
        <taxon>Mastacembelidae</taxon>
        <taxon>Mastacembelus</taxon>
    </lineage>
</organism>
<dbReference type="InterPro" id="IPR036836">
    <property type="entry name" value="Agouti_dom_sf"/>
</dbReference>
<dbReference type="GO" id="GO:0043473">
    <property type="term" value="P:pigmentation"/>
    <property type="evidence" value="ECO:0007669"/>
    <property type="project" value="Ensembl"/>
</dbReference>
<dbReference type="GO" id="GO:2000253">
    <property type="term" value="P:positive regulation of feeding behavior"/>
    <property type="evidence" value="ECO:0007669"/>
    <property type="project" value="TreeGrafter"/>
</dbReference>
<evidence type="ECO:0000313" key="9">
    <source>
        <dbReference type="Ensembl" id="ENSMAMP00000004387.1"/>
    </source>
</evidence>
<feature type="disulfide bond" evidence="6">
    <location>
        <begin position="90"/>
        <end position="111"/>
    </location>
</feature>
<dbReference type="GO" id="GO:0008343">
    <property type="term" value="P:adult feeding behavior"/>
    <property type="evidence" value="ECO:0007669"/>
    <property type="project" value="TreeGrafter"/>
</dbReference>
<evidence type="ECO:0000256" key="2">
    <source>
        <dbReference type="ARBA" id="ARBA00022525"/>
    </source>
</evidence>
<dbReference type="Pfam" id="PF05039">
    <property type="entry name" value="Agouti"/>
    <property type="match status" value="1"/>
</dbReference>
<evidence type="ECO:0000256" key="7">
    <source>
        <dbReference type="SAM" id="SignalP"/>
    </source>
</evidence>
<keyword evidence="10" id="KW-1185">Reference proteome</keyword>
<dbReference type="GO" id="GO:0005615">
    <property type="term" value="C:extracellular space"/>
    <property type="evidence" value="ECO:0007669"/>
    <property type="project" value="TreeGrafter"/>
</dbReference>